<dbReference type="EMBL" id="LCDO01000002">
    <property type="protein sequence ID" value="KKS57243.1"/>
    <property type="molecule type" value="Genomic_DNA"/>
</dbReference>
<accession>A0A0G1D5D6</accession>
<dbReference type="AlphaFoldDB" id="A0A0G1D5D6"/>
<evidence type="ECO:0000256" key="6">
    <source>
        <dbReference type="SAM" id="Phobius"/>
    </source>
</evidence>
<dbReference type="Pfam" id="PF18884">
    <property type="entry name" value="TSP3_bac"/>
    <property type="match status" value="2"/>
</dbReference>
<keyword evidence="4" id="KW-0106">Calcium</keyword>
<evidence type="ECO:0000256" key="4">
    <source>
        <dbReference type="ARBA" id="ARBA00022837"/>
    </source>
</evidence>
<dbReference type="Proteomes" id="UP000034837">
    <property type="component" value="Unassembled WGS sequence"/>
</dbReference>
<comment type="subcellular location">
    <subcellularLocation>
        <location evidence="1">Secreted</location>
    </subcellularLocation>
</comment>
<evidence type="ECO:0000256" key="3">
    <source>
        <dbReference type="ARBA" id="ARBA00022729"/>
    </source>
</evidence>
<dbReference type="InterPro" id="IPR059100">
    <property type="entry name" value="TSP3_bac"/>
</dbReference>
<keyword evidence="3" id="KW-0732">Signal</keyword>
<keyword evidence="2" id="KW-0964">Secreted</keyword>
<dbReference type="InterPro" id="IPR028974">
    <property type="entry name" value="TSP_type-3_rpt"/>
</dbReference>
<keyword evidence="6" id="KW-1133">Transmembrane helix</keyword>
<organism evidence="7 8">
    <name type="scientific">Candidatus Magasanikbacteria bacterium GW2011_GWA2_42_32</name>
    <dbReference type="NCBI Taxonomy" id="1619039"/>
    <lineage>
        <taxon>Bacteria</taxon>
        <taxon>Candidatus Magasanikiibacteriota</taxon>
    </lineage>
</organism>
<sequence>MFNKKIIIKMSTSGEQKEMTRKEKLAFLGLVVLAVFVVYLGFRQMGNNLKTPFALFALQHSVGEQISFDQNFANEELKKKDTDADGLKDYDELYIYQTSPYLTDTDSDGLNDKTEADSGSDPNCPKGQDCYGSLVQNQAAANTATSSLEISVSELPTADQILLQNLLGSNPDPKVLRDFLIQNGIDSKELEKFSDNDLLAFFKEFVSSTSTAANNSESSDFSLDISNVDLKALRKSLLEKGIPKETLDGLDDQALLDLIKQL</sequence>
<evidence type="ECO:0000313" key="8">
    <source>
        <dbReference type="Proteomes" id="UP000034837"/>
    </source>
</evidence>
<evidence type="ECO:0000256" key="1">
    <source>
        <dbReference type="ARBA" id="ARBA00004613"/>
    </source>
</evidence>
<comment type="caution">
    <text evidence="7">The sequence shown here is derived from an EMBL/GenBank/DDBJ whole genome shotgun (WGS) entry which is preliminary data.</text>
</comment>
<dbReference type="SUPFAM" id="SSF103647">
    <property type="entry name" value="TSP type-3 repeat"/>
    <property type="match status" value="1"/>
</dbReference>
<feature type="transmembrane region" description="Helical" evidence="6">
    <location>
        <begin position="25"/>
        <end position="42"/>
    </location>
</feature>
<keyword evidence="6" id="KW-0812">Transmembrane</keyword>
<evidence type="ECO:0000313" key="7">
    <source>
        <dbReference type="EMBL" id="KKS57243.1"/>
    </source>
</evidence>
<protein>
    <submittedName>
        <fullName evidence="7">Ig domain-containing protein</fullName>
    </submittedName>
</protein>
<feature type="region of interest" description="Disordered" evidence="5">
    <location>
        <begin position="105"/>
        <end position="127"/>
    </location>
</feature>
<reference evidence="7 8" key="1">
    <citation type="journal article" date="2015" name="Nature">
        <title>rRNA introns, odd ribosomes, and small enigmatic genomes across a large radiation of phyla.</title>
        <authorList>
            <person name="Brown C.T."/>
            <person name="Hug L.A."/>
            <person name="Thomas B.C."/>
            <person name="Sharon I."/>
            <person name="Castelle C.J."/>
            <person name="Singh A."/>
            <person name="Wilkins M.J."/>
            <person name="Williams K.H."/>
            <person name="Banfield J.F."/>
        </authorList>
    </citation>
    <scope>NUCLEOTIDE SEQUENCE [LARGE SCALE GENOMIC DNA]</scope>
</reference>
<dbReference type="GO" id="GO:0005509">
    <property type="term" value="F:calcium ion binding"/>
    <property type="evidence" value="ECO:0007669"/>
    <property type="project" value="InterPro"/>
</dbReference>
<gene>
    <name evidence="7" type="ORF">UV20_C0002G0032</name>
</gene>
<keyword evidence="6" id="KW-0472">Membrane</keyword>
<name>A0A0G1D5D6_9BACT</name>
<evidence type="ECO:0000256" key="2">
    <source>
        <dbReference type="ARBA" id="ARBA00022525"/>
    </source>
</evidence>
<proteinExistence type="predicted"/>
<evidence type="ECO:0000256" key="5">
    <source>
        <dbReference type="SAM" id="MobiDB-lite"/>
    </source>
</evidence>